<evidence type="ECO:0000313" key="4">
    <source>
        <dbReference type="Proteomes" id="UP000652074"/>
    </source>
</evidence>
<evidence type="ECO:0000259" key="1">
    <source>
        <dbReference type="Pfam" id="PF00501"/>
    </source>
</evidence>
<dbReference type="InterPro" id="IPR045851">
    <property type="entry name" value="AMP-bd_C_sf"/>
</dbReference>
<dbReference type="InterPro" id="IPR042099">
    <property type="entry name" value="ANL_N_sf"/>
</dbReference>
<reference evidence="3 4" key="1">
    <citation type="submission" date="2019-12" db="EMBL/GenBank/DDBJ databases">
        <title>Comparative genomics gives insights into the taxonomy of the Azoarcus-Aromatoleum group and reveals separate origins of nif in the plant-associated Azoarcus and non-plant-associated Aromatoleum sub-groups.</title>
        <authorList>
            <person name="Lafos M."/>
            <person name="Maluk M."/>
            <person name="Batista M."/>
            <person name="Junghare M."/>
            <person name="Carmona M."/>
            <person name="Faoro H."/>
            <person name="Cruz L.M."/>
            <person name="Battistoni F."/>
            <person name="De Souza E."/>
            <person name="Pedrosa F."/>
            <person name="Chen W.-M."/>
            <person name="Poole P.S."/>
            <person name="Dixon R.A."/>
            <person name="James E.K."/>
        </authorList>
    </citation>
    <scope>NUCLEOTIDE SEQUENCE [LARGE SCALE GENOMIC DNA]</scope>
    <source>
        <strain evidence="3 4">ToN1</strain>
    </source>
</reference>
<evidence type="ECO:0000259" key="2">
    <source>
        <dbReference type="Pfam" id="PF13193"/>
    </source>
</evidence>
<dbReference type="PANTHER" id="PTHR43767">
    <property type="entry name" value="LONG-CHAIN-FATTY-ACID--COA LIGASE"/>
    <property type="match status" value="1"/>
</dbReference>
<dbReference type="PANTHER" id="PTHR43767:SF7">
    <property type="entry name" value="MEDIUM_LONG-CHAIN-FATTY-ACID--COA LIGASE FADD8"/>
    <property type="match status" value="1"/>
</dbReference>
<dbReference type="PROSITE" id="PS00455">
    <property type="entry name" value="AMP_BINDING"/>
    <property type="match status" value="1"/>
</dbReference>
<gene>
    <name evidence="3" type="ORF">GPA26_08665</name>
</gene>
<dbReference type="Gene3D" id="3.40.50.12780">
    <property type="entry name" value="N-terminal domain of ligase-like"/>
    <property type="match status" value="1"/>
</dbReference>
<feature type="domain" description="AMP-binding enzyme C-terminal" evidence="2">
    <location>
        <begin position="421"/>
        <end position="496"/>
    </location>
</feature>
<accession>A0ABX1MPI2</accession>
<dbReference type="Pfam" id="PF00501">
    <property type="entry name" value="AMP-binding"/>
    <property type="match status" value="1"/>
</dbReference>
<proteinExistence type="predicted"/>
<name>A0ABX1MPI2_9RHOO</name>
<dbReference type="GO" id="GO:0016874">
    <property type="term" value="F:ligase activity"/>
    <property type="evidence" value="ECO:0007669"/>
    <property type="project" value="UniProtKB-KW"/>
</dbReference>
<dbReference type="Proteomes" id="UP000652074">
    <property type="component" value="Unassembled WGS sequence"/>
</dbReference>
<dbReference type="InterPro" id="IPR020845">
    <property type="entry name" value="AMP-binding_CS"/>
</dbReference>
<dbReference type="EMBL" id="WTVR01000014">
    <property type="protein sequence ID" value="NMF88558.1"/>
    <property type="molecule type" value="Genomic_DNA"/>
</dbReference>
<comment type="caution">
    <text evidence="3">The sequence shown here is derived from an EMBL/GenBank/DDBJ whole genome shotgun (WGS) entry which is preliminary data.</text>
</comment>
<protein>
    <submittedName>
        <fullName evidence="3">Long-chain-fatty-acid--CoA ligase</fullName>
    </submittedName>
</protein>
<dbReference type="SUPFAM" id="SSF56801">
    <property type="entry name" value="Acetyl-CoA synthetase-like"/>
    <property type="match status" value="1"/>
</dbReference>
<dbReference type="CDD" id="cd17631">
    <property type="entry name" value="FACL_FadD13-like"/>
    <property type="match status" value="1"/>
</dbReference>
<dbReference type="Gene3D" id="3.30.300.30">
    <property type="match status" value="1"/>
</dbReference>
<feature type="domain" description="AMP-dependent synthetase/ligase" evidence="1">
    <location>
        <begin position="6"/>
        <end position="371"/>
    </location>
</feature>
<keyword evidence="3" id="KW-0436">Ligase</keyword>
<dbReference type="InterPro" id="IPR000873">
    <property type="entry name" value="AMP-dep_synth/lig_dom"/>
</dbReference>
<sequence length="513" mass="56429">MRDLVERNERYHGDQDYLIFGERRLSFRQYTHRVRRLAGALVAGGLRHQDRIGILAMNCPEYLEVYGVAEVSGLVASPVNFRLAGPEIAYIIRDASPRVLFFESQYAAVIDRLRGELTCVERYICIGDEVPQWAEAYEDVLAKGDESGPAMAPGPDDLLCIMYTSGTTGRPKGAMITHRAFVSLCEAWAQEMSADVGDKVLLAMPLFHIGARSQGGAITARGGAIVLHRAFEPEAILRTIAEQRITQVHLAPTMMQAVLNVPGQDKYDASSLKTINYAAAPMPVTVLRQALERFGPILINGYGQTEGSGTVLAKHYHRPHGDERDRRRLGSIGQPQPATLLRIVDENDMEVPAGAIGEICLKSAQNMIGYWNNSVATVEALRGGWLHTGDMGYQDEDGFVYLADRKKDVIISGGENIYSREVEEALMSHEAVMDAAVIGVPDPYWGESVNAVVVLRAGARLAPSDLVAHCKRVIASYKCPKSVEFVDELPRLPSGKISKVTLRERFRALVPAK</sequence>
<keyword evidence="4" id="KW-1185">Reference proteome</keyword>
<organism evidence="3 4">
    <name type="scientific">Aromatoleum petrolei</name>
    <dbReference type="NCBI Taxonomy" id="76116"/>
    <lineage>
        <taxon>Bacteria</taxon>
        <taxon>Pseudomonadati</taxon>
        <taxon>Pseudomonadota</taxon>
        <taxon>Betaproteobacteria</taxon>
        <taxon>Rhodocyclales</taxon>
        <taxon>Rhodocyclaceae</taxon>
        <taxon>Aromatoleum</taxon>
    </lineage>
</organism>
<dbReference type="InterPro" id="IPR050237">
    <property type="entry name" value="ATP-dep_AMP-bd_enzyme"/>
</dbReference>
<dbReference type="NCBIfam" id="NF004837">
    <property type="entry name" value="PRK06187.1"/>
    <property type="match status" value="1"/>
</dbReference>
<dbReference type="Pfam" id="PF13193">
    <property type="entry name" value="AMP-binding_C"/>
    <property type="match status" value="1"/>
</dbReference>
<evidence type="ECO:0000313" key="3">
    <source>
        <dbReference type="EMBL" id="NMF88558.1"/>
    </source>
</evidence>
<dbReference type="InterPro" id="IPR025110">
    <property type="entry name" value="AMP-bd_C"/>
</dbReference>